<comment type="caution">
    <text evidence="1">The sequence shown here is derived from an EMBL/GenBank/DDBJ whole genome shotgun (WGS) entry which is preliminary data.</text>
</comment>
<dbReference type="EMBL" id="AEEQ01000009">
    <property type="protein sequence ID" value="EFM41481.1"/>
    <property type="molecule type" value="Genomic_DNA"/>
</dbReference>
<evidence type="ECO:0000313" key="1">
    <source>
        <dbReference type="EMBL" id="EFM41481.1"/>
    </source>
</evidence>
<name>E0Q6W6_9BIFI</name>
<reference evidence="1 2" key="1">
    <citation type="submission" date="2010-08" db="EMBL/GenBank/DDBJ databases">
        <authorList>
            <person name="Muzny D."/>
            <person name="Qin X."/>
            <person name="Deng J."/>
            <person name="Jiang H."/>
            <person name="Liu Y."/>
            <person name="Qu J."/>
            <person name="Song X.-Z."/>
            <person name="Zhang L."/>
            <person name="Thornton R."/>
            <person name="Coyle M."/>
            <person name="Francisco L."/>
            <person name="Jackson L."/>
            <person name="Javaid M."/>
            <person name="Korchina V."/>
            <person name="Kovar C."/>
            <person name="Mata R."/>
            <person name="Mathew T."/>
            <person name="Ngo R."/>
            <person name="Nguyen L."/>
            <person name="Nguyen N."/>
            <person name="Okwuonu G."/>
            <person name="Ongeri F."/>
            <person name="Pham C."/>
            <person name="Simmons D."/>
            <person name="Wilczek-Boney K."/>
            <person name="Hale W."/>
            <person name="Jakkamsetti A."/>
            <person name="Pham P."/>
            <person name="Ruth R."/>
            <person name="San Lucas F."/>
            <person name="Warren J."/>
            <person name="Zhang J."/>
            <person name="Zhao Z."/>
            <person name="Zhou C."/>
            <person name="Zhu D."/>
            <person name="Lee S."/>
            <person name="Bess C."/>
            <person name="Blankenburg K."/>
            <person name="Forbes L."/>
            <person name="Fu Q."/>
            <person name="Gubbala S."/>
            <person name="Hirani K."/>
            <person name="Jayaseelan J.C."/>
            <person name="Lara F."/>
            <person name="Munidasa M."/>
            <person name="Palculict T."/>
            <person name="Patil S."/>
            <person name="Pu L.-L."/>
            <person name="Saada N."/>
            <person name="Tang L."/>
            <person name="Weissenberger G."/>
            <person name="Zhu Y."/>
            <person name="Hemphill L."/>
            <person name="Shang Y."/>
            <person name="Youmans B."/>
            <person name="Ayvaz T."/>
            <person name="Ross M."/>
            <person name="Santibanez J."/>
            <person name="Aqrawi P."/>
            <person name="Gross S."/>
            <person name="Joshi V."/>
            <person name="Fowler G."/>
            <person name="Nazareth L."/>
            <person name="Reid J."/>
            <person name="Worley K."/>
            <person name="Petrosino J."/>
            <person name="Highlander S."/>
            <person name="Gibbs R."/>
        </authorList>
    </citation>
    <scope>NUCLEOTIDE SEQUENCE [LARGE SCALE GENOMIC DNA]</scope>
    <source>
        <strain evidence="1 2">ATCC 27679</strain>
    </source>
</reference>
<evidence type="ECO:0000313" key="2">
    <source>
        <dbReference type="Proteomes" id="UP000003323"/>
    </source>
</evidence>
<dbReference type="Proteomes" id="UP000003323">
    <property type="component" value="Unassembled WGS sequence"/>
</dbReference>
<dbReference type="AlphaFoldDB" id="E0Q6W6"/>
<proteinExistence type="predicted"/>
<sequence>MLSTYEELDDLVQRYEDEDWTTQSAQALTPEYATRVAAEVIAEAAYGVSAVELAGDVQLAAAGLALAVASAWFGGGFAVTFAAGDAPSQIMVATAMVMMPVATVGDGSMTVLKMTGAATDYFGETDALSVRNRFKEAAASLADGFDFKNFVNSLGGSFAVAAEQFGGVVR</sequence>
<accession>E0Q6W6</accession>
<dbReference type="RefSeq" id="WP_003842019.1">
    <property type="nucleotide sequence ID" value="NZ_GL405225.1"/>
</dbReference>
<protein>
    <submittedName>
        <fullName evidence="1">Uncharacterized protein</fullName>
    </submittedName>
</protein>
<dbReference type="HOGENOM" id="CLU_1567653_0_0_11"/>
<gene>
    <name evidence="1" type="ORF">HMPREF0168_0874</name>
</gene>
<organism evidence="1 2">
    <name type="scientific">Bifidobacterium dentium ATCC 27679</name>
    <dbReference type="NCBI Taxonomy" id="871562"/>
    <lineage>
        <taxon>Bacteria</taxon>
        <taxon>Bacillati</taxon>
        <taxon>Actinomycetota</taxon>
        <taxon>Actinomycetes</taxon>
        <taxon>Bifidobacteriales</taxon>
        <taxon>Bifidobacteriaceae</taxon>
        <taxon>Bifidobacterium</taxon>
    </lineage>
</organism>